<dbReference type="RefSeq" id="WP_068990504.1">
    <property type="nucleotide sequence ID" value="NZ_BMJN01000031.1"/>
</dbReference>
<organism evidence="1 2">
    <name type="scientific">Streptococcus himalayensis</name>
    <dbReference type="NCBI Taxonomy" id="1888195"/>
    <lineage>
        <taxon>Bacteria</taxon>
        <taxon>Bacillati</taxon>
        <taxon>Bacillota</taxon>
        <taxon>Bacilli</taxon>
        <taxon>Lactobacillales</taxon>
        <taxon>Streptococcaceae</taxon>
        <taxon>Streptococcus</taxon>
    </lineage>
</organism>
<gene>
    <name evidence="1" type="ORF">GCM10011510_15770</name>
</gene>
<protein>
    <submittedName>
        <fullName evidence="1">Uncharacterized protein</fullName>
    </submittedName>
</protein>
<keyword evidence="2" id="KW-1185">Reference proteome</keyword>
<dbReference type="EMBL" id="BMJN01000031">
    <property type="protein sequence ID" value="GGE35271.1"/>
    <property type="molecule type" value="Genomic_DNA"/>
</dbReference>
<reference evidence="1" key="2">
    <citation type="submission" date="2020-09" db="EMBL/GenBank/DDBJ databases">
        <authorList>
            <person name="Sun Q."/>
            <person name="Zhou Y."/>
        </authorList>
    </citation>
    <scope>NUCLEOTIDE SEQUENCE</scope>
    <source>
        <strain evidence="1">CGMCC 1.15533</strain>
    </source>
</reference>
<name>A0A917A8E6_9STRE</name>
<dbReference type="AlphaFoldDB" id="A0A917A8E6"/>
<sequence length="209" mass="24372">MFQALEAFLQHQGEKYISPQKAGELATYMENLKAKGQAARKEFQALSKTFQAMEPQLTMLQTSQWMNQAQILRPHFWTYFQAEGTESEPMFALRLYGTPEDFGVSVEVSFLERKRDDESLRKQNRVLERPLVSPVYYVVQGVDAVENWSGTEENRHRLRELILQGVVRKVLLRENISLKGRADQRTVLQDLAKAYDHLEPFYQLTRQKS</sequence>
<dbReference type="OrthoDB" id="2235175at2"/>
<proteinExistence type="predicted"/>
<evidence type="ECO:0000313" key="1">
    <source>
        <dbReference type="EMBL" id="GGE35271.1"/>
    </source>
</evidence>
<evidence type="ECO:0000313" key="2">
    <source>
        <dbReference type="Proteomes" id="UP000660801"/>
    </source>
</evidence>
<comment type="caution">
    <text evidence="1">The sequence shown here is derived from an EMBL/GenBank/DDBJ whole genome shotgun (WGS) entry which is preliminary data.</text>
</comment>
<accession>A0A917A8E6</accession>
<reference evidence="1" key="1">
    <citation type="journal article" date="2014" name="Int. J. Syst. Evol. Microbiol.">
        <title>Complete genome sequence of Corynebacterium casei LMG S-19264T (=DSM 44701T), isolated from a smear-ripened cheese.</title>
        <authorList>
            <consortium name="US DOE Joint Genome Institute (JGI-PGF)"/>
            <person name="Walter F."/>
            <person name="Albersmeier A."/>
            <person name="Kalinowski J."/>
            <person name="Ruckert C."/>
        </authorList>
    </citation>
    <scope>NUCLEOTIDE SEQUENCE</scope>
    <source>
        <strain evidence="1">CGMCC 1.15533</strain>
    </source>
</reference>
<dbReference type="Proteomes" id="UP000660801">
    <property type="component" value="Unassembled WGS sequence"/>
</dbReference>